<dbReference type="STRING" id="48701.ENSPMEP00000010701"/>
<sequence>MLNYISTFYVPLLEVLDVPKHFLTSCLYPQRCDSSTAGTIYQYNARTLNGSRIVNFSDFAGKSVLFVNVATY</sequence>
<dbReference type="GO" id="GO:0004601">
    <property type="term" value="F:peroxidase activity"/>
    <property type="evidence" value="ECO:0007669"/>
    <property type="project" value="UniProtKB-KW"/>
</dbReference>
<dbReference type="AlphaFoldDB" id="A0A3B3X6L8"/>
<organism evidence="4 5">
    <name type="scientific">Poecilia mexicana</name>
    <dbReference type="NCBI Taxonomy" id="48701"/>
    <lineage>
        <taxon>Eukaryota</taxon>
        <taxon>Metazoa</taxon>
        <taxon>Chordata</taxon>
        <taxon>Craniata</taxon>
        <taxon>Vertebrata</taxon>
        <taxon>Euteleostomi</taxon>
        <taxon>Actinopterygii</taxon>
        <taxon>Neopterygii</taxon>
        <taxon>Teleostei</taxon>
        <taxon>Neoteleostei</taxon>
        <taxon>Acanthomorphata</taxon>
        <taxon>Ovalentaria</taxon>
        <taxon>Atherinomorphae</taxon>
        <taxon>Cyprinodontiformes</taxon>
        <taxon>Poeciliidae</taxon>
        <taxon>Poeciliinae</taxon>
        <taxon>Poecilia</taxon>
    </lineage>
</organism>
<evidence type="ECO:0000256" key="3">
    <source>
        <dbReference type="ARBA" id="ARBA00023002"/>
    </source>
</evidence>
<dbReference type="GO" id="GO:0006979">
    <property type="term" value="P:response to oxidative stress"/>
    <property type="evidence" value="ECO:0007669"/>
    <property type="project" value="InterPro"/>
</dbReference>
<comment type="similarity">
    <text evidence="1">Belongs to the glutathione peroxidase family.</text>
</comment>
<name>A0A3B3X6L8_9TELE</name>
<accession>A0A3B3X6L8</accession>
<dbReference type="Gene3D" id="3.40.30.10">
    <property type="entry name" value="Glutaredoxin"/>
    <property type="match status" value="1"/>
</dbReference>
<protein>
    <submittedName>
        <fullName evidence="4">Uncharacterized protein</fullName>
    </submittedName>
</protein>
<evidence type="ECO:0000313" key="4">
    <source>
        <dbReference type="Ensembl" id="ENSPMEP00000010701.1"/>
    </source>
</evidence>
<keyword evidence="2" id="KW-0575">Peroxidase</keyword>
<evidence type="ECO:0000313" key="5">
    <source>
        <dbReference type="Proteomes" id="UP000261480"/>
    </source>
</evidence>
<dbReference type="Ensembl" id="ENSPMET00000017625.1">
    <property type="protein sequence ID" value="ENSPMEP00000010701.1"/>
    <property type="gene ID" value="ENSPMEG00000012681.1"/>
</dbReference>
<dbReference type="InterPro" id="IPR000889">
    <property type="entry name" value="Glutathione_peroxidase"/>
</dbReference>
<reference evidence="4" key="2">
    <citation type="submission" date="2025-09" db="UniProtKB">
        <authorList>
            <consortium name="Ensembl"/>
        </authorList>
    </citation>
    <scope>IDENTIFICATION</scope>
</reference>
<evidence type="ECO:0000256" key="1">
    <source>
        <dbReference type="ARBA" id="ARBA00006926"/>
    </source>
</evidence>
<evidence type="ECO:0000256" key="2">
    <source>
        <dbReference type="ARBA" id="ARBA00022559"/>
    </source>
</evidence>
<keyword evidence="5" id="KW-1185">Reference proteome</keyword>
<keyword evidence="3" id="KW-0560">Oxidoreductase</keyword>
<dbReference type="PROSITE" id="PS51355">
    <property type="entry name" value="GLUTATHIONE_PEROXID_3"/>
    <property type="match status" value="1"/>
</dbReference>
<proteinExistence type="inferred from homology"/>
<reference evidence="4" key="1">
    <citation type="submission" date="2025-08" db="UniProtKB">
        <authorList>
            <consortium name="Ensembl"/>
        </authorList>
    </citation>
    <scope>IDENTIFICATION</scope>
</reference>
<dbReference type="Proteomes" id="UP000261480">
    <property type="component" value="Unplaced"/>
</dbReference>